<dbReference type="RefSeq" id="WP_386763376.1">
    <property type="nucleotide sequence ID" value="NZ_JBHSTI010000002.1"/>
</dbReference>
<name>A0ABW1SWC3_9ACTN</name>
<accession>A0ABW1SWC3</accession>
<dbReference type="InterPro" id="IPR023631">
    <property type="entry name" value="Amidase_dom"/>
</dbReference>
<dbReference type="Proteomes" id="UP001596138">
    <property type="component" value="Unassembled WGS sequence"/>
</dbReference>
<organism evidence="2 3">
    <name type="scientific">Longivirga aurantiaca</name>
    <dbReference type="NCBI Taxonomy" id="1837743"/>
    <lineage>
        <taxon>Bacteria</taxon>
        <taxon>Bacillati</taxon>
        <taxon>Actinomycetota</taxon>
        <taxon>Actinomycetes</taxon>
        <taxon>Sporichthyales</taxon>
        <taxon>Sporichthyaceae</taxon>
        <taxon>Longivirga</taxon>
    </lineage>
</organism>
<dbReference type="PANTHER" id="PTHR11895">
    <property type="entry name" value="TRANSAMIDASE"/>
    <property type="match status" value="1"/>
</dbReference>
<reference evidence="3" key="1">
    <citation type="journal article" date="2019" name="Int. J. Syst. Evol. Microbiol.">
        <title>The Global Catalogue of Microorganisms (GCM) 10K type strain sequencing project: providing services to taxonomists for standard genome sequencing and annotation.</title>
        <authorList>
            <consortium name="The Broad Institute Genomics Platform"/>
            <consortium name="The Broad Institute Genome Sequencing Center for Infectious Disease"/>
            <person name="Wu L."/>
            <person name="Ma J."/>
        </authorList>
    </citation>
    <scope>NUCLEOTIDE SEQUENCE [LARGE SCALE GENOMIC DNA]</scope>
    <source>
        <strain evidence="3">CGMCC 4.7317</strain>
    </source>
</reference>
<dbReference type="EMBL" id="JBHSTI010000002">
    <property type="protein sequence ID" value="MFC6236329.1"/>
    <property type="molecule type" value="Genomic_DNA"/>
</dbReference>
<proteinExistence type="predicted"/>
<keyword evidence="3" id="KW-1185">Reference proteome</keyword>
<gene>
    <name evidence="2" type="ORF">ACFQGU_00445</name>
</gene>
<evidence type="ECO:0000259" key="1">
    <source>
        <dbReference type="Pfam" id="PF01425"/>
    </source>
</evidence>
<evidence type="ECO:0000313" key="2">
    <source>
        <dbReference type="EMBL" id="MFC6236329.1"/>
    </source>
</evidence>
<comment type="caution">
    <text evidence="2">The sequence shown here is derived from an EMBL/GenBank/DDBJ whole genome shotgun (WGS) entry which is preliminary data.</text>
</comment>
<dbReference type="Pfam" id="PF01425">
    <property type="entry name" value="Amidase"/>
    <property type="match status" value="1"/>
</dbReference>
<evidence type="ECO:0000313" key="3">
    <source>
        <dbReference type="Proteomes" id="UP001596138"/>
    </source>
</evidence>
<dbReference type="InterPro" id="IPR000120">
    <property type="entry name" value="Amidase"/>
</dbReference>
<dbReference type="PROSITE" id="PS00571">
    <property type="entry name" value="AMIDASES"/>
    <property type="match status" value="1"/>
</dbReference>
<sequence>MSISDITAWIREGRMSVGDVVATSRQRMADHRDSNHYTSIDDAVIERQVRIAENGDPERPLHGVPVAIKDLIDEAGYPTTAGVRAGQPLARRDALVVRRLRQAGAITMGRTNLDQLALAVTGENPDFGTIANPRAVGCIAGGSSGGSAATVALGDVPVALGTDTGGSIRIPSALCGVVGLKGTYGLVPTEGVHALAWSMDTVGPIGRTVDDVRRVFEVIAARSYASPRGIEGLRFSILVGQFAERVSPAIAEAVRQAGEALADRGARLVDLPEVALEGVDATRFIIVASEAAAAHQDKQALVDQAGKAVRDYLAEGASISAVDYLRAQRSRRRIISELSALVANVDFVIMPTVASTAIPTLELMTEKASDRRIRDRYVRLCSPWNLTGHPALTVPFGSDESGLPMGIQLVADYFHEGALFAAGTALESARASAAPSG</sequence>
<dbReference type="InterPro" id="IPR036928">
    <property type="entry name" value="AS_sf"/>
</dbReference>
<dbReference type="Gene3D" id="3.90.1300.10">
    <property type="entry name" value="Amidase signature (AS) domain"/>
    <property type="match status" value="1"/>
</dbReference>
<dbReference type="PANTHER" id="PTHR11895:SF67">
    <property type="entry name" value="AMIDASE DOMAIN-CONTAINING PROTEIN"/>
    <property type="match status" value="1"/>
</dbReference>
<dbReference type="InterPro" id="IPR020556">
    <property type="entry name" value="Amidase_CS"/>
</dbReference>
<feature type="domain" description="Amidase" evidence="1">
    <location>
        <begin position="21"/>
        <end position="419"/>
    </location>
</feature>
<dbReference type="SUPFAM" id="SSF75304">
    <property type="entry name" value="Amidase signature (AS) enzymes"/>
    <property type="match status" value="1"/>
</dbReference>
<protein>
    <submittedName>
        <fullName evidence="2">Amidase</fullName>
    </submittedName>
</protein>